<dbReference type="OrthoDB" id="3200163at2759"/>
<keyword evidence="1" id="KW-0175">Coiled coil</keyword>
<dbReference type="Proteomes" id="UP000256645">
    <property type="component" value="Unassembled WGS sequence"/>
</dbReference>
<feature type="coiled-coil region" evidence="1">
    <location>
        <begin position="112"/>
        <end position="139"/>
    </location>
</feature>
<evidence type="ECO:0000256" key="1">
    <source>
        <dbReference type="SAM" id="Coils"/>
    </source>
</evidence>
<organism evidence="2 3">
    <name type="scientific">Coleophoma cylindrospora</name>
    <dbReference type="NCBI Taxonomy" id="1849047"/>
    <lineage>
        <taxon>Eukaryota</taxon>
        <taxon>Fungi</taxon>
        <taxon>Dikarya</taxon>
        <taxon>Ascomycota</taxon>
        <taxon>Pezizomycotina</taxon>
        <taxon>Leotiomycetes</taxon>
        <taxon>Helotiales</taxon>
        <taxon>Dermateaceae</taxon>
        <taxon>Coleophoma</taxon>
    </lineage>
</organism>
<dbReference type="Gene3D" id="1.25.40.20">
    <property type="entry name" value="Ankyrin repeat-containing domain"/>
    <property type="match status" value="1"/>
</dbReference>
<evidence type="ECO:0000313" key="3">
    <source>
        <dbReference type="Proteomes" id="UP000256645"/>
    </source>
</evidence>
<reference evidence="2 3" key="1">
    <citation type="journal article" date="2018" name="IMA Fungus">
        <title>IMA Genome-F 9: Draft genome sequence of Annulohypoxylon stygium, Aspergillus mulundensis, Berkeleyomyces basicola (syn. Thielaviopsis basicola), Ceratocystis smalleyi, two Cercospora beticola strains, Coleophoma cylindrospora, Fusarium fracticaudum, Phialophora cf. hyalina, and Morchella septimelata.</title>
        <authorList>
            <person name="Wingfield B.D."/>
            <person name="Bills G.F."/>
            <person name="Dong Y."/>
            <person name="Huang W."/>
            <person name="Nel W.J."/>
            <person name="Swalarsk-Parry B.S."/>
            <person name="Vaghefi N."/>
            <person name="Wilken P.M."/>
            <person name="An Z."/>
            <person name="de Beer Z.W."/>
            <person name="De Vos L."/>
            <person name="Chen L."/>
            <person name="Duong T.A."/>
            <person name="Gao Y."/>
            <person name="Hammerbacher A."/>
            <person name="Kikkert J.R."/>
            <person name="Li Y."/>
            <person name="Li H."/>
            <person name="Li K."/>
            <person name="Li Q."/>
            <person name="Liu X."/>
            <person name="Ma X."/>
            <person name="Naidoo K."/>
            <person name="Pethybridge S.J."/>
            <person name="Sun J."/>
            <person name="Steenkamp E.T."/>
            <person name="van der Nest M.A."/>
            <person name="van Wyk S."/>
            <person name="Wingfield M.J."/>
            <person name="Xiong C."/>
            <person name="Yue Q."/>
            <person name="Zhang X."/>
        </authorList>
    </citation>
    <scope>NUCLEOTIDE SEQUENCE [LARGE SCALE GENOMIC DNA]</scope>
    <source>
        <strain evidence="2 3">BP6252</strain>
    </source>
</reference>
<gene>
    <name evidence="2" type="ORF">BP6252_12952</name>
</gene>
<dbReference type="EMBL" id="PDLM01000016">
    <property type="protein sequence ID" value="RDW59865.1"/>
    <property type="molecule type" value="Genomic_DNA"/>
</dbReference>
<dbReference type="AlphaFoldDB" id="A0A3D8QDF8"/>
<proteinExistence type="predicted"/>
<keyword evidence="3" id="KW-1185">Reference proteome</keyword>
<name>A0A3D8QDF8_9HELO</name>
<evidence type="ECO:0008006" key="4">
    <source>
        <dbReference type="Google" id="ProtNLM"/>
    </source>
</evidence>
<evidence type="ECO:0000313" key="2">
    <source>
        <dbReference type="EMBL" id="RDW59865.1"/>
    </source>
</evidence>
<sequence>MAEVVASVASVLGIAGFAVQIAQTALRMKTLLDAIKDAPKDIKAMVDEMEVFSQVLSEIQLQTVAQRVPVVDSNVVERCTRSCKQASENLSAALYILEKGIRKSTIFGGLKMKLKEDSLNGMRRQLDRATQSLNMARDTYCSALDRYENSILISNISQLQDQFQKLNDSTSRTEIASTALLAMASQVFASEKASSELIPKSMLECKQQTPSNTEYCQTVSENVVRFHKRESLLQQFALFREGSWLAYFSGSILYRKLALHSKEAHNSQPTSIYSQEMTFVTWKLPSWLAHMSWEACWTRSCAGWNIKINVRHIIPDSSPAWDYIRAGNLKGLQGMLTDKQVLLDSGSGLSREGQAWLGYGYKASLLTFAIHCTEVEICEFLIALGADTSATRYTGLTPLGGAVQRLIQASSRRRHSPNSREMEVLKLLLTTGDVDPDSSANNAIGPHFSPFYYSDSLHPDILTLLEKHAFPSLTARPFSERLYPFFQYSGGGRFLRLDSLQQCLGDDLVGLTSPGPKADTNWTYARLMGIVAVALGENTVECDYGYPRVTIGKTLLAKLVAETTEIYTENSKPSLFGATHLQSFLQGALIPRGKHPKAKNNKALLRGQRDPLRCNHCNTFRSRDGSSVLEISHLVQSWAASLLEAGLTESDVEAYGQKEADWFRRTPIGNSDNEFLYTVRHNPPSSMWLRVISFCVGPKVTDWRAWISDPWADLILGYFAEFWYVVDNPWMQMPGAWLEDVPYRV</sequence>
<protein>
    <recommendedName>
        <fullName evidence="4">Fungal N-terminal domain-containing protein</fullName>
    </recommendedName>
</protein>
<dbReference type="SUPFAM" id="SSF48403">
    <property type="entry name" value="Ankyrin repeat"/>
    <property type="match status" value="1"/>
</dbReference>
<dbReference type="InterPro" id="IPR036770">
    <property type="entry name" value="Ankyrin_rpt-contain_sf"/>
</dbReference>
<accession>A0A3D8QDF8</accession>
<comment type="caution">
    <text evidence="2">The sequence shown here is derived from an EMBL/GenBank/DDBJ whole genome shotgun (WGS) entry which is preliminary data.</text>
</comment>